<name>A0ABP4FPW0_9PSEU</name>
<protein>
    <submittedName>
        <fullName evidence="2">Uncharacterized protein</fullName>
    </submittedName>
</protein>
<feature type="transmembrane region" description="Helical" evidence="1">
    <location>
        <begin position="135"/>
        <end position="160"/>
    </location>
</feature>
<feature type="transmembrane region" description="Helical" evidence="1">
    <location>
        <begin position="73"/>
        <end position="93"/>
    </location>
</feature>
<accession>A0ABP4FPW0</accession>
<evidence type="ECO:0000313" key="3">
    <source>
        <dbReference type="Proteomes" id="UP001500467"/>
    </source>
</evidence>
<dbReference type="RefSeq" id="WP_253859625.1">
    <property type="nucleotide sequence ID" value="NZ_BAAALM010000004.1"/>
</dbReference>
<keyword evidence="1" id="KW-1133">Transmembrane helix</keyword>
<keyword evidence="3" id="KW-1185">Reference proteome</keyword>
<feature type="transmembrane region" description="Helical" evidence="1">
    <location>
        <begin position="105"/>
        <end position="123"/>
    </location>
</feature>
<gene>
    <name evidence="2" type="ORF">GCM10009675_07110</name>
</gene>
<organism evidence="2 3">
    <name type="scientific">Prauserella alba</name>
    <dbReference type="NCBI Taxonomy" id="176898"/>
    <lineage>
        <taxon>Bacteria</taxon>
        <taxon>Bacillati</taxon>
        <taxon>Actinomycetota</taxon>
        <taxon>Actinomycetes</taxon>
        <taxon>Pseudonocardiales</taxon>
        <taxon>Pseudonocardiaceae</taxon>
        <taxon>Prauserella</taxon>
    </lineage>
</organism>
<comment type="caution">
    <text evidence="2">The sequence shown here is derived from an EMBL/GenBank/DDBJ whole genome shotgun (WGS) entry which is preliminary data.</text>
</comment>
<keyword evidence="1" id="KW-0812">Transmembrane</keyword>
<reference evidence="3" key="1">
    <citation type="journal article" date="2019" name="Int. J. Syst. Evol. Microbiol.">
        <title>The Global Catalogue of Microorganisms (GCM) 10K type strain sequencing project: providing services to taxonomists for standard genome sequencing and annotation.</title>
        <authorList>
            <consortium name="The Broad Institute Genomics Platform"/>
            <consortium name="The Broad Institute Genome Sequencing Center for Infectious Disease"/>
            <person name="Wu L."/>
            <person name="Ma J."/>
        </authorList>
    </citation>
    <scope>NUCLEOTIDE SEQUENCE [LARGE SCALE GENOMIC DNA]</scope>
    <source>
        <strain evidence="3">JCM 13022</strain>
    </source>
</reference>
<keyword evidence="1" id="KW-0472">Membrane</keyword>
<evidence type="ECO:0000256" key="1">
    <source>
        <dbReference type="SAM" id="Phobius"/>
    </source>
</evidence>
<dbReference type="EMBL" id="BAAALM010000004">
    <property type="protein sequence ID" value="GAA1194846.1"/>
    <property type="molecule type" value="Genomic_DNA"/>
</dbReference>
<evidence type="ECO:0000313" key="2">
    <source>
        <dbReference type="EMBL" id="GAA1194846.1"/>
    </source>
</evidence>
<proteinExistence type="predicted"/>
<feature type="transmembrane region" description="Helical" evidence="1">
    <location>
        <begin position="47"/>
        <end position="66"/>
    </location>
</feature>
<sequence length="164" mass="16972">MSAEETTSGSTRIPREKIAVGPTLRDLALVSVLGLALQLLATDISALAAAGGMAGLYVICAAGIVLTRFAPFYLPSIAWISLLGIVATLPFTPWGSAVTSLVADIDFLALSVPALAYAGLALTEREIDVVKKSGWKLLLIAVFVLASTYIGSAVVADIVLRITG</sequence>
<dbReference type="Proteomes" id="UP001500467">
    <property type="component" value="Unassembled WGS sequence"/>
</dbReference>